<dbReference type="PROSITE" id="PS50889">
    <property type="entry name" value="S4"/>
    <property type="match status" value="1"/>
</dbReference>
<comment type="caution">
    <text evidence="9">The sequence shown here is derived from an EMBL/GenBank/DDBJ whole genome shotgun (WGS) entry which is preliminary data.</text>
</comment>
<dbReference type="SUPFAM" id="SSF56112">
    <property type="entry name" value="Protein kinase-like (PK-like)"/>
    <property type="match status" value="1"/>
</dbReference>
<dbReference type="PROSITE" id="PS50011">
    <property type="entry name" value="PROTEIN_KINASE_DOM"/>
    <property type="match status" value="1"/>
</dbReference>
<dbReference type="InterPro" id="IPR000719">
    <property type="entry name" value="Prot_kinase_dom"/>
</dbReference>
<evidence type="ECO:0000256" key="2">
    <source>
        <dbReference type="ARBA" id="ARBA00022741"/>
    </source>
</evidence>
<dbReference type="PROSITE" id="PS00107">
    <property type="entry name" value="PROTEIN_KINASE_ATP"/>
    <property type="match status" value="1"/>
</dbReference>
<dbReference type="SMART" id="SM00240">
    <property type="entry name" value="FHA"/>
    <property type="match status" value="1"/>
</dbReference>
<keyword evidence="10" id="KW-1185">Reference proteome</keyword>
<reference evidence="9 10" key="1">
    <citation type="submission" date="2018-11" db="EMBL/GenBank/DDBJ databases">
        <title>Genome sequence of Apiotrichum porosum DSM 27194.</title>
        <authorList>
            <person name="Aliyu H."/>
            <person name="Gorte O."/>
            <person name="Ochsenreither K."/>
        </authorList>
    </citation>
    <scope>NUCLEOTIDE SEQUENCE [LARGE SCALE GENOMIC DNA]</scope>
    <source>
        <strain evidence="9 10">DSM 27194</strain>
    </source>
</reference>
<proteinExistence type="inferred from homology"/>
<dbReference type="Proteomes" id="UP000279236">
    <property type="component" value="Unassembled WGS sequence"/>
</dbReference>
<evidence type="ECO:0000256" key="6">
    <source>
        <dbReference type="SAM" id="MobiDB-lite"/>
    </source>
</evidence>
<dbReference type="OrthoDB" id="10252171at2759"/>
<dbReference type="GO" id="GO:0005524">
    <property type="term" value="F:ATP binding"/>
    <property type="evidence" value="ECO:0007669"/>
    <property type="project" value="UniProtKB-UniRule"/>
</dbReference>
<dbReference type="GeneID" id="39593402"/>
<dbReference type="AlphaFoldDB" id="A0A427XN47"/>
<dbReference type="Gene3D" id="1.10.510.10">
    <property type="entry name" value="Transferase(Phosphotransferase) domain 1"/>
    <property type="match status" value="1"/>
</dbReference>
<accession>A0A427XN47</accession>
<evidence type="ECO:0000256" key="4">
    <source>
        <dbReference type="PROSITE-ProRule" id="PRU00182"/>
    </source>
</evidence>
<evidence type="ECO:0000256" key="5">
    <source>
        <dbReference type="PROSITE-ProRule" id="PRU10141"/>
    </source>
</evidence>
<gene>
    <name evidence="9" type="ORF">EHS24_008859</name>
</gene>
<evidence type="ECO:0000259" key="7">
    <source>
        <dbReference type="PROSITE" id="PS50006"/>
    </source>
</evidence>
<comment type="similarity">
    <text evidence="1">Belongs to the protein kinase superfamily. CAMK Ser/Thr protein kinase family. CHEK2 subfamily.</text>
</comment>
<dbReference type="PROSITE" id="PS50006">
    <property type="entry name" value="FHA_DOMAIN"/>
    <property type="match status" value="1"/>
</dbReference>
<dbReference type="InterPro" id="IPR000253">
    <property type="entry name" value="FHA_dom"/>
</dbReference>
<dbReference type="GO" id="GO:0004672">
    <property type="term" value="F:protein kinase activity"/>
    <property type="evidence" value="ECO:0007669"/>
    <property type="project" value="InterPro"/>
</dbReference>
<dbReference type="FunFam" id="3.30.200.20:FF:000042">
    <property type="entry name" value="Aurora kinase A"/>
    <property type="match status" value="1"/>
</dbReference>
<dbReference type="GO" id="GO:0003723">
    <property type="term" value="F:RNA binding"/>
    <property type="evidence" value="ECO:0007669"/>
    <property type="project" value="UniProtKB-KW"/>
</dbReference>
<name>A0A427XN47_9TREE</name>
<dbReference type="FunFam" id="1.10.510.10:FF:000571">
    <property type="entry name" value="Maternal embryonic leucine zipper kinase"/>
    <property type="match status" value="1"/>
</dbReference>
<evidence type="ECO:0000259" key="8">
    <source>
        <dbReference type="PROSITE" id="PS50011"/>
    </source>
</evidence>
<dbReference type="EMBL" id="RSCE01000008">
    <property type="protein sequence ID" value="RSH80286.1"/>
    <property type="molecule type" value="Genomic_DNA"/>
</dbReference>
<evidence type="ECO:0000313" key="9">
    <source>
        <dbReference type="EMBL" id="RSH80286.1"/>
    </source>
</evidence>
<feature type="region of interest" description="Disordered" evidence="6">
    <location>
        <begin position="636"/>
        <end position="718"/>
    </location>
</feature>
<evidence type="ECO:0000313" key="10">
    <source>
        <dbReference type="Proteomes" id="UP000279236"/>
    </source>
</evidence>
<dbReference type="Gene3D" id="2.60.200.20">
    <property type="match status" value="1"/>
</dbReference>
<dbReference type="Pfam" id="PF00069">
    <property type="entry name" value="Pkinase"/>
    <property type="match status" value="1"/>
</dbReference>
<protein>
    <submittedName>
        <fullName evidence="9">Uncharacterized protein</fullName>
    </submittedName>
</protein>
<feature type="domain" description="FHA" evidence="7">
    <location>
        <begin position="71"/>
        <end position="153"/>
    </location>
</feature>
<dbReference type="SMART" id="SM00220">
    <property type="entry name" value="S_TKc"/>
    <property type="match status" value="1"/>
</dbReference>
<dbReference type="InterPro" id="IPR017441">
    <property type="entry name" value="Protein_kinase_ATP_BS"/>
</dbReference>
<feature type="domain" description="Protein kinase" evidence="8">
    <location>
        <begin position="205"/>
        <end position="476"/>
    </location>
</feature>
<keyword evidence="3 5" id="KW-0067">ATP-binding</keyword>
<keyword evidence="2 5" id="KW-0547">Nucleotide-binding</keyword>
<dbReference type="PROSITE" id="PS00108">
    <property type="entry name" value="PROTEIN_KINASE_ST"/>
    <property type="match status" value="1"/>
</dbReference>
<dbReference type="PANTHER" id="PTHR24347">
    <property type="entry name" value="SERINE/THREONINE-PROTEIN KINASE"/>
    <property type="match status" value="1"/>
</dbReference>
<feature type="binding site" evidence="5">
    <location>
        <position position="234"/>
    </location>
    <ligand>
        <name>ATP</name>
        <dbReference type="ChEBI" id="CHEBI:30616"/>
    </ligand>
</feature>
<sequence length="718" mass="79359">MAYVQDSLPESLSQRYVDYELEPTQMSQPVYSQASQFPNSQVEPRRKYWAILIPTNPQHAILKIPWTKHRLQIGRGDHAGVGNDAVLQEKRVSNRHCRIYLGLHGGGTGGGKGATSHAQAALVQALKDGEAEPEVWIEDMKSSNGTFVNGVKVQPRRILQHGDEISLGHVGTADNHEVRYIFRSVGCKGAKVNAANNPGQVYERYQMLETLGRGTFAEVKKAVDIETGDLRAIKQIVTHRFGNNDSTLNLFQREIDICMQLQHENICRLLDSYTDPQQICLVLEFIDGGDLLDYIIKWEGSGLPETEAADFTFQICRAMAYCHDNGVTHRDLKPENILLTKETATQGRIIKIADFGLAKMQHTDKTMLVSMVGTPQYLAPEVVMQTKARPGYESVVDSWSIGIIVYSMLTKALPFDESEELTMEQRIRQRYEMDFDREPLHTLEISDQAIDFIARLLERDPSKRMTMREALEHVWLAGPSSLPNESASQVLGGDSTWNIQSFDSYDDDLDDDGDDALDERTTGYYSRPMTESVTNLESMGSGGDGVSQPMEQLRLSTATAPAYNDLKITNGGDDEDEQMDGLAVADRNVREMTVAMEAEANGNGLYTATTARPPPVTARTKGASLLSVKRKMDFFSSGSLSPPPPTPPTELDATPKVVAGSSTRRLTRATTAKAAVATPQTRGSKAAEGPTPPRAKAAKVSVTQNENWPPPRKSKRLN</sequence>
<evidence type="ECO:0000256" key="1">
    <source>
        <dbReference type="ARBA" id="ARBA00005575"/>
    </source>
</evidence>
<dbReference type="InterPro" id="IPR008984">
    <property type="entry name" value="SMAD_FHA_dom_sf"/>
</dbReference>
<dbReference type="InterPro" id="IPR011009">
    <property type="entry name" value="Kinase-like_dom_sf"/>
</dbReference>
<organism evidence="9 10">
    <name type="scientific">Apiotrichum porosum</name>
    <dbReference type="NCBI Taxonomy" id="105984"/>
    <lineage>
        <taxon>Eukaryota</taxon>
        <taxon>Fungi</taxon>
        <taxon>Dikarya</taxon>
        <taxon>Basidiomycota</taxon>
        <taxon>Agaricomycotina</taxon>
        <taxon>Tremellomycetes</taxon>
        <taxon>Trichosporonales</taxon>
        <taxon>Trichosporonaceae</taxon>
        <taxon>Apiotrichum</taxon>
    </lineage>
</organism>
<dbReference type="InterPro" id="IPR008271">
    <property type="entry name" value="Ser/Thr_kinase_AS"/>
</dbReference>
<dbReference type="STRING" id="105984.A0A427XN47"/>
<dbReference type="CDD" id="cd00060">
    <property type="entry name" value="FHA"/>
    <property type="match status" value="1"/>
</dbReference>
<evidence type="ECO:0000256" key="3">
    <source>
        <dbReference type="ARBA" id="ARBA00022840"/>
    </source>
</evidence>
<feature type="compositionally biased region" description="Low complexity" evidence="6">
    <location>
        <begin position="668"/>
        <end position="678"/>
    </location>
</feature>
<dbReference type="Pfam" id="PF00498">
    <property type="entry name" value="FHA"/>
    <property type="match status" value="1"/>
</dbReference>
<keyword evidence="4" id="KW-0694">RNA-binding</keyword>
<dbReference type="RefSeq" id="XP_028475233.1">
    <property type="nucleotide sequence ID" value="XM_028624161.1"/>
</dbReference>
<dbReference type="SUPFAM" id="SSF49879">
    <property type="entry name" value="SMAD/FHA domain"/>
    <property type="match status" value="1"/>
</dbReference>